<dbReference type="Proteomes" id="UP000011543">
    <property type="component" value="Unassembled WGS sequence"/>
</dbReference>
<keyword evidence="9" id="KW-0378">Hydrolase</keyword>
<reference evidence="10 12" key="3">
    <citation type="journal article" date="2014" name="PLoS Genet.">
        <title>Phylogenetically driven sequencing of extremely halophilic archaea reveals strategies for static and dynamic osmo-response.</title>
        <authorList>
            <person name="Becker E.A."/>
            <person name="Seitzer P.M."/>
            <person name="Tritt A."/>
            <person name="Larsen D."/>
            <person name="Krusor M."/>
            <person name="Yao A.I."/>
            <person name="Wu D."/>
            <person name="Madern D."/>
            <person name="Eisen J.A."/>
            <person name="Darling A.E."/>
            <person name="Facciotti M.T."/>
        </authorList>
    </citation>
    <scope>NUCLEOTIDE SEQUENCE [LARGE SCALE GENOMIC DNA]</scope>
    <source>
        <strain evidence="12">ATCC 43099 / DSM 3394 / CCM 3739 / CIP 104546 / IAM 13178 / JCM 8861 / NBRC 102185 / NCIMB 2190 / MS3</strain>
        <strain evidence="10">MS-3</strain>
    </source>
</reference>
<dbReference type="STRING" id="547559.Nmag_0237"/>
<dbReference type="RefSeq" id="WP_004213695.1">
    <property type="nucleotide sequence ID" value="NC_013922.1"/>
</dbReference>
<dbReference type="GO" id="GO:0042555">
    <property type="term" value="C:MCM complex"/>
    <property type="evidence" value="ECO:0007669"/>
    <property type="project" value="TreeGrafter"/>
</dbReference>
<dbReference type="HOGENOM" id="CLU_000995_7_2_2"/>
<dbReference type="eggNOG" id="arCOG00439">
    <property type="taxonomic scope" value="Archaea"/>
</dbReference>
<dbReference type="EMBL" id="CP001932">
    <property type="protein sequence ID" value="ADD03829.1"/>
    <property type="molecule type" value="Genomic_DNA"/>
</dbReference>
<dbReference type="InterPro" id="IPR001208">
    <property type="entry name" value="MCM_dom"/>
</dbReference>
<feature type="region of interest" description="Disordered" evidence="7">
    <location>
        <begin position="1"/>
        <end position="24"/>
    </location>
</feature>
<evidence type="ECO:0000256" key="1">
    <source>
        <dbReference type="ARBA" id="ARBA00008010"/>
    </source>
</evidence>
<evidence type="ECO:0000313" key="12">
    <source>
        <dbReference type="Proteomes" id="UP000011543"/>
    </source>
</evidence>
<dbReference type="InterPro" id="IPR033762">
    <property type="entry name" value="MCM_OB"/>
</dbReference>
<reference evidence="9 11" key="2">
    <citation type="journal article" date="2012" name="BMC Genomics">
        <title>A comparative genomics perspective on the genetic content of the alkaliphilic haloarchaeon Natrialba magadii ATCC 43099T.</title>
        <authorList>
            <person name="Siddaramappa S."/>
            <person name="Challacombe J.F."/>
            <person name="Decastro R.E."/>
            <person name="Pfeiffer F."/>
            <person name="Sastre D.E."/>
            <person name="Gimenez M.I."/>
            <person name="Paggi R.A."/>
            <person name="Detter J.C."/>
            <person name="Davenport K.W."/>
            <person name="Goodwin L.A."/>
            <person name="Kyrpides N."/>
            <person name="Tapia R."/>
            <person name="Pitluck S."/>
            <person name="Lucas S."/>
            <person name="Woyke T."/>
            <person name="Maupin-Furlow J.A."/>
        </authorList>
    </citation>
    <scope>NUCLEOTIDE SEQUENCE [LARGE SCALE GENOMIC DNA]</scope>
    <source>
        <strain evidence="9">ATCC 43099</strain>
        <strain evidence="11">ATCC 43099 / DSM 3394 / CCM 3739 / CIP 104546 / IAM 13178 / JCM 8861 / NBRC 102185 / NCIMB 2190 / MS3</strain>
    </source>
</reference>
<dbReference type="GO" id="GO:0005524">
    <property type="term" value="F:ATP binding"/>
    <property type="evidence" value="ECO:0007669"/>
    <property type="project" value="UniProtKB-KW"/>
</dbReference>
<dbReference type="InterPro" id="IPR027417">
    <property type="entry name" value="P-loop_NTPase"/>
</dbReference>
<dbReference type="GO" id="GO:0003697">
    <property type="term" value="F:single-stranded DNA binding"/>
    <property type="evidence" value="ECO:0007669"/>
    <property type="project" value="TreeGrafter"/>
</dbReference>
<dbReference type="Gene3D" id="2.40.50.140">
    <property type="entry name" value="Nucleic acid-binding proteins"/>
    <property type="match status" value="1"/>
</dbReference>
<dbReference type="InterPro" id="IPR012340">
    <property type="entry name" value="NA-bd_OB-fold"/>
</dbReference>
<evidence type="ECO:0000313" key="9">
    <source>
        <dbReference type="EMBL" id="ADD03829.1"/>
    </source>
</evidence>
<dbReference type="PATRIC" id="fig|547559.17.peg.314"/>
<dbReference type="InterPro" id="IPR041562">
    <property type="entry name" value="MCM_lid"/>
</dbReference>
<dbReference type="PRINTS" id="PR01657">
    <property type="entry name" value="MCMFAMILY"/>
</dbReference>
<dbReference type="PANTHER" id="PTHR11630:SF66">
    <property type="entry name" value="DNA REPLICATION LICENSING FACTOR MCM4"/>
    <property type="match status" value="1"/>
</dbReference>
<dbReference type="InterPro" id="IPR036388">
    <property type="entry name" value="WH-like_DNA-bd_sf"/>
</dbReference>
<dbReference type="Pfam" id="PF17207">
    <property type="entry name" value="MCM_OB"/>
    <property type="match status" value="1"/>
</dbReference>
<name>D3SX09_NATMM</name>
<dbReference type="OrthoDB" id="6747at2157"/>
<reference evidence="11" key="1">
    <citation type="submission" date="2010-02" db="EMBL/GenBank/DDBJ databases">
        <title>Complete sequence of chromosome of Natrialba magadii ATCC 43099.</title>
        <authorList>
            <consortium name="US DOE Joint Genome Institute"/>
            <person name="Lucas S."/>
            <person name="Copeland A."/>
            <person name="Lapidus A."/>
            <person name="Cheng J.-F."/>
            <person name="Bruce D."/>
            <person name="Goodwin L."/>
            <person name="Pitluck S."/>
            <person name="Davenport K."/>
            <person name="Saunders E."/>
            <person name="Detter J.C."/>
            <person name="Han C."/>
            <person name="Tapia R."/>
            <person name="Land M."/>
            <person name="Hauser L."/>
            <person name="Kyrpides N."/>
            <person name="Mikhailova N."/>
            <person name="De Castro R.E."/>
            <person name="Maupin-Furlow J.A."/>
            <person name="Woyke T."/>
        </authorList>
    </citation>
    <scope>NUCLEOTIDE SEQUENCE [LARGE SCALE GENOMIC DNA]</scope>
    <source>
        <strain evidence="11">ATCC 43099 / DSM 3394 / CCM 3739 / CIP 104546 / IAM 13178 / JCM 8861 / NBRC 102185 / NCIMB 2190 / MS3</strain>
    </source>
</reference>
<gene>
    <name evidence="9" type="primary">mcm2</name>
    <name evidence="9" type="ordered locus">Nmag_0237</name>
    <name evidence="10" type="ORF">C500_01630</name>
</gene>
<feature type="domain" description="MCM C-terminal AAA(+) ATPase" evidence="8">
    <location>
        <begin position="306"/>
        <end position="515"/>
    </location>
</feature>
<dbReference type="Pfam" id="PF00493">
    <property type="entry name" value="MCM"/>
    <property type="match status" value="1"/>
</dbReference>
<dbReference type="GO" id="GO:0016787">
    <property type="term" value="F:hydrolase activity"/>
    <property type="evidence" value="ECO:0007669"/>
    <property type="project" value="UniProtKB-KW"/>
</dbReference>
<dbReference type="AlphaFoldDB" id="D3SX09"/>
<reference evidence="9" key="4">
    <citation type="submission" date="2016-09" db="EMBL/GenBank/DDBJ databases">
        <authorList>
            <person name="Pfeiffer F."/>
        </authorList>
    </citation>
    <scope>NUCLEOTIDE SEQUENCE</scope>
    <source>
        <strain evidence="9">ATCC 43099</strain>
    </source>
</reference>
<evidence type="ECO:0000256" key="3">
    <source>
        <dbReference type="ARBA" id="ARBA00022741"/>
    </source>
</evidence>
<dbReference type="PaxDb" id="547559-Nmag_0237"/>
<dbReference type="EC" id="3.6.4.12" evidence="9"/>
<keyword evidence="5 6" id="KW-0238">DNA-binding</keyword>
<keyword evidence="4 6" id="KW-0067">ATP-binding</keyword>
<dbReference type="Pfam" id="PF17855">
    <property type="entry name" value="MCM_lid"/>
    <property type="match status" value="1"/>
</dbReference>
<dbReference type="SUPFAM" id="SSF50249">
    <property type="entry name" value="Nucleic acid-binding proteins"/>
    <property type="match status" value="1"/>
</dbReference>
<dbReference type="GO" id="GO:0017116">
    <property type="term" value="F:single-stranded DNA helicase activity"/>
    <property type="evidence" value="ECO:0007669"/>
    <property type="project" value="TreeGrafter"/>
</dbReference>
<evidence type="ECO:0000256" key="6">
    <source>
        <dbReference type="RuleBase" id="RU004070"/>
    </source>
</evidence>
<protein>
    <submittedName>
        <fullName evidence="9">ATP-dependent DNA helicase MCM</fullName>
        <ecNumber evidence="9">3.6.4.12</ecNumber>
    </submittedName>
    <submittedName>
        <fullName evidence="10">MCM family protein</fullName>
    </submittedName>
</protein>
<proteinExistence type="inferred from homology"/>
<dbReference type="Gene3D" id="3.40.50.300">
    <property type="entry name" value="P-loop containing nucleotide triphosphate hydrolases"/>
    <property type="match status" value="1"/>
</dbReference>
<evidence type="ECO:0000256" key="7">
    <source>
        <dbReference type="SAM" id="MobiDB-lite"/>
    </source>
</evidence>
<dbReference type="Proteomes" id="UP000001879">
    <property type="component" value="Chromosome"/>
</dbReference>
<dbReference type="KEGG" id="nmg:Nmag_0237"/>
<evidence type="ECO:0000256" key="5">
    <source>
        <dbReference type="ARBA" id="ARBA00023125"/>
    </source>
</evidence>
<organism evidence="9 11">
    <name type="scientific">Natrialba magadii (strain ATCC 43099 / DSM 3394 / CCM 3739 / CIP 104546 / IAM 13178 / JCM 8861 / NBRC 102185 / NCIMB 2190 / MS3)</name>
    <name type="common">Natronobacterium magadii</name>
    <dbReference type="NCBI Taxonomy" id="547559"/>
    <lineage>
        <taxon>Archaea</taxon>
        <taxon>Methanobacteriati</taxon>
        <taxon>Methanobacteriota</taxon>
        <taxon>Stenosarchaea group</taxon>
        <taxon>Halobacteria</taxon>
        <taxon>Halobacteriales</taxon>
        <taxon>Natrialbaceae</taxon>
        <taxon>Natrialba</taxon>
    </lineage>
</organism>
<accession>D3SX09</accession>
<keyword evidence="3 6" id="KW-0547">Nucleotide-binding</keyword>
<dbReference type="EMBL" id="AOHS01000009">
    <property type="protein sequence ID" value="ELY33492.1"/>
    <property type="molecule type" value="Genomic_DNA"/>
</dbReference>
<comment type="similarity">
    <text evidence="1 6">Belongs to the MCM family.</text>
</comment>
<dbReference type="GeneID" id="8823057"/>
<dbReference type="InterPro" id="IPR031327">
    <property type="entry name" value="MCM"/>
</dbReference>
<dbReference type="PROSITE" id="PS50051">
    <property type="entry name" value="MCM_2"/>
    <property type="match status" value="1"/>
</dbReference>
<keyword evidence="11" id="KW-1185">Reference proteome</keyword>
<dbReference type="SMART" id="SM00382">
    <property type="entry name" value="AAA"/>
    <property type="match status" value="1"/>
</dbReference>
<dbReference type="SUPFAM" id="SSF52540">
    <property type="entry name" value="P-loop containing nucleoside triphosphate hydrolases"/>
    <property type="match status" value="1"/>
</dbReference>
<keyword evidence="2" id="KW-0235">DNA replication</keyword>
<dbReference type="InterPro" id="IPR003593">
    <property type="entry name" value="AAA+_ATPase"/>
</dbReference>
<keyword evidence="9" id="KW-0347">Helicase</keyword>
<dbReference type="SMART" id="SM00350">
    <property type="entry name" value="MCM"/>
    <property type="match status" value="1"/>
</dbReference>
<dbReference type="GO" id="GO:0006260">
    <property type="term" value="P:DNA replication"/>
    <property type="evidence" value="ECO:0007669"/>
    <property type="project" value="UniProtKB-KW"/>
</dbReference>
<evidence type="ECO:0000256" key="2">
    <source>
        <dbReference type="ARBA" id="ARBA00022705"/>
    </source>
</evidence>
<evidence type="ECO:0000259" key="8">
    <source>
        <dbReference type="PROSITE" id="PS50051"/>
    </source>
</evidence>
<sequence>MSTTANSDESGGAKNGGENDEEFDLSTMYEDVSPNELEPTDVMMNAWLDAFDVLEIESSWDGEKSVEISYDELQLVDEQLAGEYPSLLDLVVMSPLEGLVNGTAALRQLLQTNDVCVRPVGESPTHKRLEDIRTSDVNTLISVDARVTDSSEIKPTVVLSVFKCMSCGTRQKIEQKYRTSSKLIYPYECTHEECGCSAPRNFQFLAERSSWVDGREIIVQDLHETSDKDNPSEMVAILHKDLCGQVDPGDHVRLNCIVKTYEGDDKFAQPFLRVVGLEHDEEDYESIDISDEEKEKIRNIGSRPDVFDTLVSGVAPNIEGDDYYAAKMAILMQLATSGRIPTRDGDMRGSSHMLFLGEPGTGKSQLMKFARGIEGKSEWATGEGISGVGLLAALDREDRFSSTDKWTIRAGTLVRANRGLACIDELDKASDSELNQLYTALESQVAKIDKAVSAELPAVTRVLATSNPKHDVWRDDEPLDSQLKFPKAILDRFDLIFRFEDRQDDDRDREIAGSIFSQVAEADMEDEDKDYPSKDFLRKYLAYCRRYNPSIPTDIVDQAEDMYVEMRGTNEDDDPDSPLGAKPRQAEGLLRLSLASARLRLSETVEEEDLERARWLIDSSMRQTATDENGDIDASIWVNGRSQSQAERMKTAEETVDILTEEGSEPVSREALIASLVDDGISQDKAQRSIKKLCDRGYIYEHKDGLYRKA</sequence>
<evidence type="ECO:0000256" key="4">
    <source>
        <dbReference type="ARBA" id="ARBA00022840"/>
    </source>
</evidence>
<dbReference type="PANTHER" id="PTHR11630">
    <property type="entry name" value="DNA REPLICATION LICENSING FACTOR MCM FAMILY MEMBER"/>
    <property type="match status" value="1"/>
</dbReference>
<dbReference type="Gene3D" id="2.20.28.10">
    <property type="match status" value="1"/>
</dbReference>
<evidence type="ECO:0000313" key="11">
    <source>
        <dbReference type="Proteomes" id="UP000001879"/>
    </source>
</evidence>
<evidence type="ECO:0000313" key="10">
    <source>
        <dbReference type="EMBL" id="ELY33492.1"/>
    </source>
</evidence>
<dbReference type="Gene3D" id="1.10.10.10">
    <property type="entry name" value="Winged helix-like DNA-binding domain superfamily/Winged helix DNA-binding domain"/>
    <property type="match status" value="1"/>
</dbReference>